<name>A0A0Q0VQ11_9ARCH</name>
<feature type="transmembrane region" description="Helical" evidence="1">
    <location>
        <begin position="92"/>
        <end position="112"/>
    </location>
</feature>
<keyword evidence="1" id="KW-0472">Membrane</keyword>
<reference evidence="3 4" key="1">
    <citation type="submission" date="2015-09" db="EMBL/GenBank/DDBJ databases">
        <title>Heavy metals and arsenic resistance mechanisms in polyextremophilic archaea of the family Ferroplasmaceae.</title>
        <authorList>
            <person name="Bulaev A.G."/>
            <person name="Kanygina A.V."/>
        </authorList>
    </citation>
    <scope>NUCLEOTIDE SEQUENCE [LARGE SCALE GENOMIC DNA]</scope>
    <source>
        <strain evidence="3 4">VT</strain>
    </source>
</reference>
<dbReference type="GO" id="GO:0016757">
    <property type="term" value="F:glycosyltransferase activity"/>
    <property type="evidence" value="ECO:0007669"/>
    <property type="project" value="InterPro"/>
</dbReference>
<dbReference type="PANTHER" id="PTHR12526">
    <property type="entry name" value="GLYCOSYLTRANSFERASE"/>
    <property type="match status" value="1"/>
</dbReference>
<dbReference type="SUPFAM" id="SSF53756">
    <property type="entry name" value="UDP-Glycosyltransferase/glycogen phosphorylase"/>
    <property type="match status" value="1"/>
</dbReference>
<evidence type="ECO:0000313" key="3">
    <source>
        <dbReference type="EMBL" id="KQB35845.1"/>
    </source>
</evidence>
<keyword evidence="1" id="KW-1133">Transmembrane helix</keyword>
<protein>
    <recommendedName>
        <fullName evidence="2">Glycosyl transferase family 1 domain-containing protein</fullName>
    </recommendedName>
</protein>
<evidence type="ECO:0000256" key="1">
    <source>
        <dbReference type="SAM" id="Phobius"/>
    </source>
</evidence>
<dbReference type="RefSeq" id="WP_055032362.1">
    <property type="nucleotide sequence ID" value="NZ_LKBG01000077.1"/>
</dbReference>
<accession>A0A0Q0VQ11</accession>
<evidence type="ECO:0000313" key="4">
    <source>
        <dbReference type="Proteomes" id="UP000050320"/>
    </source>
</evidence>
<feature type="transmembrane region" description="Helical" evidence="1">
    <location>
        <begin position="142"/>
        <end position="165"/>
    </location>
</feature>
<proteinExistence type="predicted"/>
<dbReference type="Proteomes" id="UP000050320">
    <property type="component" value="Unassembled WGS sequence"/>
</dbReference>
<dbReference type="EMBL" id="LKBG01000077">
    <property type="protein sequence ID" value="KQB35845.1"/>
    <property type="molecule type" value="Genomic_DNA"/>
</dbReference>
<dbReference type="Pfam" id="PF00534">
    <property type="entry name" value="Glycos_transf_1"/>
    <property type="match status" value="1"/>
</dbReference>
<organism evidence="3 4">
    <name type="scientific">Acidiplasma aeolicum</name>
    <dbReference type="NCBI Taxonomy" id="507754"/>
    <lineage>
        <taxon>Archaea</taxon>
        <taxon>Methanobacteriati</taxon>
        <taxon>Thermoplasmatota</taxon>
        <taxon>Thermoplasmata</taxon>
        <taxon>Thermoplasmatales</taxon>
        <taxon>Ferroplasmaceae</taxon>
        <taxon>Acidiplasma</taxon>
    </lineage>
</organism>
<sequence>MPANNFNSKKKFVYYAPLVNLKQDAAFRPYIEIPMEMKNHGFESYLICGKLNLKPPDGINIIETGIVSEKRFDIFRVYRFTKNFLHNYKPDIFIYFHLNLIIIPLILFSRIYHLKTKYLVKLDSDGSDFKKTNNINNILKRLYIVFLSYYVSGIIIENTCGLQILRDIKFINKSKLLLLPNSFSSRQYKIKKYQDELRKNYILFVGRIHPEKNLSLLIDAFVGATKSYKGWQLHLVGPIDDENYFKKLTNDYKCYILNNKILFCGPLFGKQLLLEYLHASIFCLPSINESFGIARLEAMANGIPVITSEAGCGMEFKNFGSLIFYHDDRVKLEYYIKALICSELKRIEISEKQSKNLITYSIIIQKLLDFLE</sequence>
<dbReference type="InterPro" id="IPR001296">
    <property type="entry name" value="Glyco_trans_1"/>
</dbReference>
<feature type="domain" description="Glycosyl transferase family 1" evidence="2">
    <location>
        <begin position="190"/>
        <end position="314"/>
    </location>
</feature>
<dbReference type="CDD" id="cd03801">
    <property type="entry name" value="GT4_PimA-like"/>
    <property type="match status" value="1"/>
</dbReference>
<comment type="caution">
    <text evidence="3">The sequence shown here is derived from an EMBL/GenBank/DDBJ whole genome shotgun (WGS) entry which is preliminary data.</text>
</comment>
<dbReference type="OrthoDB" id="132546at2157"/>
<dbReference type="Gene3D" id="3.40.50.2000">
    <property type="entry name" value="Glycogen Phosphorylase B"/>
    <property type="match status" value="2"/>
</dbReference>
<evidence type="ECO:0000259" key="2">
    <source>
        <dbReference type="Pfam" id="PF00534"/>
    </source>
</evidence>
<dbReference type="AlphaFoldDB" id="A0A0Q0VQ11"/>
<keyword evidence="1" id="KW-0812">Transmembrane</keyword>
<gene>
    <name evidence="3" type="ORF">AOG54_08460</name>
</gene>
<keyword evidence="4" id="KW-1185">Reference proteome</keyword>